<feature type="region of interest" description="Disordered" evidence="1">
    <location>
        <begin position="1"/>
        <end position="92"/>
    </location>
</feature>
<gene>
    <name evidence="3" type="ORF">M436DRAFT_62242</name>
</gene>
<evidence type="ECO:0000256" key="1">
    <source>
        <dbReference type="SAM" id="MobiDB-lite"/>
    </source>
</evidence>
<dbReference type="EMBL" id="KL584706">
    <property type="protein sequence ID" value="KEQ74800.1"/>
    <property type="molecule type" value="Genomic_DNA"/>
</dbReference>
<dbReference type="Proteomes" id="UP000027730">
    <property type="component" value="Unassembled WGS sequence"/>
</dbReference>
<dbReference type="PANTHER" id="PTHR13156:SF0">
    <property type="entry name" value="NADH DEHYDROGENASE [UBIQUINONE] IRON-SULFUR PROTEIN 6, MITOCHONDRIAL"/>
    <property type="match status" value="1"/>
</dbReference>
<dbReference type="GeneID" id="25413337"/>
<name>A0A074WNU4_9PEZI</name>
<sequence length="211" mass="23381">MLPARLTSRCLRSSSSSTRAFSTARVSLRADNPIPANDTKDRSTPSPVSSTNAMPTSSEGNMDKPLQESVAEGEERRTMQAPNREGVWSRSQQAREKAMVGPRFEQMIMYDQPRPLAAIELIHKQPVRWVKEKSVKCDGGGGPLGHPRIFINVDKPQICGCTYCGLPYAKESNRKYLESLPSTPYPLKPTGDEAEVPFGYQSNTGKPLEQR</sequence>
<evidence type="ECO:0000313" key="3">
    <source>
        <dbReference type="EMBL" id="KEQ74800.1"/>
    </source>
</evidence>
<dbReference type="GO" id="GO:0006120">
    <property type="term" value="P:mitochondrial electron transport, NADH to ubiquinone"/>
    <property type="evidence" value="ECO:0007669"/>
    <property type="project" value="TreeGrafter"/>
</dbReference>
<dbReference type="OrthoDB" id="307899at2759"/>
<keyword evidence="4" id="KW-1185">Reference proteome</keyword>
<dbReference type="Gene3D" id="2.60.260.40">
    <property type="entry name" value="q5lls5 like domains"/>
    <property type="match status" value="1"/>
</dbReference>
<protein>
    <submittedName>
        <fullName evidence="3">NADH-ubiquinone oxidoreductase</fullName>
    </submittedName>
</protein>
<proteinExistence type="predicted"/>
<keyword evidence="3" id="KW-0830">Ubiquinone</keyword>
<feature type="compositionally biased region" description="Polar residues" evidence="1">
    <location>
        <begin position="44"/>
        <end position="60"/>
    </location>
</feature>
<dbReference type="RefSeq" id="XP_013429148.1">
    <property type="nucleotide sequence ID" value="XM_013573694.1"/>
</dbReference>
<dbReference type="STRING" id="1043004.A0A074WNU4"/>
<evidence type="ECO:0000313" key="4">
    <source>
        <dbReference type="Proteomes" id="UP000027730"/>
    </source>
</evidence>
<dbReference type="AlphaFoldDB" id="A0A074WNU4"/>
<feature type="compositionally biased region" description="Low complexity" evidence="1">
    <location>
        <begin position="1"/>
        <end position="27"/>
    </location>
</feature>
<reference evidence="3 4" key="1">
    <citation type="journal article" date="2014" name="BMC Genomics">
        <title>Genome sequencing of four Aureobasidium pullulans varieties: biotechnological potential, stress tolerance, and description of new species.</title>
        <authorList>
            <person name="Gostin Ar C."/>
            <person name="Ohm R.A."/>
            <person name="Kogej T."/>
            <person name="Sonjak S."/>
            <person name="Turk M."/>
            <person name="Zajc J."/>
            <person name="Zalar P."/>
            <person name="Grube M."/>
            <person name="Sun H."/>
            <person name="Han J."/>
            <person name="Sharma A."/>
            <person name="Chiniquy J."/>
            <person name="Ngan C.Y."/>
            <person name="Lipzen A."/>
            <person name="Barry K."/>
            <person name="Grigoriev I.V."/>
            <person name="Gunde-Cimerman N."/>
        </authorList>
    </citation>
    <scope>NUCLEOTIDE SEQUENCE [LARGE SCALE GENOMIC DNA]</scope>
    <source>
        <strain evidence="3 4">CBS 147.97</strain>
    </source>
</reference>
<dbReference type="PANTHER" id="PTHR13156">
    <property type="entry name" value="NADH-UBIQUINONE OXIDOREDUCTASE 13 KD-A SUBUNIT"/>
    <property type="match status" value="1"/>
</dbReference>
<dbReference type="Pfam" id="PF10276">
    <property type="entry name" value="zf-CHCC"/>
    <property type="match status" value="1"/>
</dbReference>
<dbReference type="HOGENOM" id="CLU_083053_0_0_1"/>
<feature type="domain" description="Zinc finger CHCC-type" evidence="2">
    <location>
        <begin position="133"/>
        <end position="168"/>
    </location>
</feature>
<dbReference type="GO" id="GO:0005739">
    <property type="term" value="C:mitochondrion"/>
    <property type="evidence" value="ECO:0007669"/>
    <property type="project" value="GOC"/>
</dbReference>
<accession>A0A074WNU4</accession>
<evidence type="ECO:0000259" key="2">
    <source>
        <dbReference type="Pfam" id="PF10276"/>
    </source>
</evidence>
<organism evidence="3 4">
    <name type="scientific">Aureobasidium namibiae CBS 147.97</name>
    <dbReference type="NCBI Taxonomy" id="1043004"/>
    <lineage>
        <taxon>Eukaryota</taxon>
        <taxon>Fungi</taxon>
        <taxon>Dikarya</taxon>
        <taxon>Ascomycota</taxon>
        <taxon>Pezizomycotina</taxon>
        <taxon>Dothideomycetes</taxon>
        <taxon>Dothideomycetidae</taxon>
        <taxon>Dothideales</taxon>
        <taxon>Saccotheciaceae</taxon>
        <taxon>Aureobasidium</taxon>
    </lineage>
</organism>
<dbReference type="InterPro" id="IPR019401">
    <property type="entry name" value="Znf_CHCC"/>
</dbReference>
<feature type="region of interest" description="Disordered" evidence="1">
    <location>
        <begin position="179"/>
        <end position="211"/>
    </location>
</feature>
<dbReference type="FunFam" id="2.60.260.40:FF:000003">
    <property type="entry name" value="NADH dehydrogenase [ubiquinone] iron-sulfur protein 6, mitochondrial"/>
    <property type="match status" value="1"/>
</dbReference>